<sequence>MALRKLHVPFKPAADERRAGSKNPSSVNAPRHGAPADTAAQDWLPLQDLHDGCLIRPDGAVVAGIQIAPYSLSLKSAREQSQAIAGLWAALNGLTVPWQWLSMYRPVDLDHYLTTLDAQLATTDGRRRMVLRDYIHWVSQMVRAGETVERKYYLLCTRTGPDAVSEHHTALRTLETNLGRIRGLQATMMDDAAWRELLFLTFHASQAAAESVPDGFSRLAPLYYSHPAEEV</sequence>
<proteinExistence type="predicted"/>
<dbReference type="AlphaFoldDB" id="G5CJ78"/>
<dbReference type="InterPro" id="IPR058596">
    <property type="entry name" value="TraC-like_dom"/>
</dbReference>
<name>G5CJ78_9FIRM</name>
<evidence type="ECO:0000259" key="2">
    <source>
        <dbReference type="Pfam" id="PF26593"/>
    </source>
</evidence>
<evidence type="ECO:0000313" key="3">
    <source>
        <dbReference type="EMBL" id="AEP14355.1"/>
    </source>
</evidence>
<protein>
    <recommendedName>
        <fullName evidence="2">TraC-like domain-containing protein</fullName>
    </recommendedName>
</protein>
<feature type="domain" description="TraC-like" evidence="2">
    <location>
        <begin position="51"/>
        <end position="184"/>
    </location>
</feature>
<accession>G5CJ78</accession>
<dbReference type="Pfam" id="PF26593">
    <property type="entry name" value="TraC-like"/>
    <property type="match status" value="1"/>
</dbReference>
<keyword evidence="3" id="KW-0614">Plasmid</keyword>
<evidence type="ECO:0000256" key="1">
    <source>
        <dbReference type="SAM" id="MobiDB-lite"/>
    </source>
</evidence>
<gene>
    <name evidence="3" type="primary">orfY40</name>
</gene>
<dbReference type="RefSeq" id="WP_014107018.1">
    <property type="nucleotide sequence ID" value="NC_016040.1"/>
</dbReference>
<feature type="region of interest" description="Disordered" evidence="1">
    <location>
        <begin position="13"/>
        <end position="36"/>
    </location>
</feature>
<organism evidence="3">
    <name type="scientific">Sulfobacillus thermotolerans</name>
    <dbReference type="NCBI Taxonomy" id="338644"/>
    <lineage>
        <taxon>Bacteria</taxon>
        <taxon>Bacillati</taxon>
        <taxon>Bacillota</taxon>
        <taxon>Clostridia</taxon>
        <taxon>Eubacteriales</taxon>
        <taxon>Clostridiales Family XVII. Incertae Sedis</taxon>
        <taxon>Sulfobacillus</taxon>
    </lineage>
</organism>
<geneLocation type="plasmid" evidence="3">
    <name>pY0017</name>
</geneLocation>
<dbReference type="EMBL" id="JN119830">
    <property type="protein sequence ID" value="AEP14355.1"/>
    <property type="molecule type" value="Genomic_DNA"/>
</dbReference>
<reference evidence="3" key="1">
    <citation type="journal article" date="2011" name="Appl. Environ. Microbiol.">
        <title>Two Large, Related, Cryptic Plasmids from Geographically Distinct Isolates of Sulfobacillus thermotolerans.</title>
        <authorList>
            <person name="Deane S.M."/>
            <person name="Rawlings D.E."/>
        </authorList>
    </citation>
    <scope>NUCLEOTIDE SEQUENCE</scope>
    <source>
        <strain evidence="3">Y0017</strain>
        <plasmid evidence="3">pY0017</plasmid>
    </source>
</reference>